<feature type="signal peptide" evidence="5">
    <location>
        <begin position="1"/>
        <end position="25"/>
    </location>
</feature>
<dbReference type="EMBL" id="CP042425">
    <property type="protein sequence ID" value="QEL18520.1"/>
    <property type="molecule type" value="Genomic_DNA"/>
</dbReference>
<dbReference type="Proteomes" id="UP000324974">
    <property type="component" value="Chromosome"/>
</dbReference>
<evidence type="ECO:0000256" key="2">
    <source>
        <dbReference type="ARBA" id="ARBA00022723"/>
    </source>
</evidence>
<evidence type="ECO:0000259" key="6">
    <source>
        <dbReference type="PROSITE" id="PS51007"/>
    </source>
</evidence>
<reference evidence="8" key="1">
    <citation type="submission" date="2019-08" db="EMBL/GenBank/DDBJ databases">
        <title>Limnoglobus roseus gen. nov., sp. nov., a novel freshwater planctomycete with a giant genome from the family Gemmataceae.</title>
        <authorList>
            <person name="Kulichevskaya I.S."/>
            <person name="Naumoff D.G."/>
            <person name="Miroshnikov K."/>
            <person name="Ivanova A."/>
            <person name="Philippov D.A."/>
            <person name="Hakobyan A."/>
            <person name="Rijpstra I.C."/>
            <person name="Sinninghe Damste J.S."/>
            <person name="Liesack W."/>
            <person name="Dedysh S.N."/>
        </authorList>
    </citation>
    <scope>NUCLEOTIDE SEQUENCE [LARGE SCALE GENOMIC DNA]</scope>
    <source>
        <strain evidence="8">PX52</strain>
    </source>
</reference>
<name>A0A5C1AI53_9BACT</name>
<dbReference type="PROSITE" id="PS51007">
    <property type="entry name" value="CYTC"/>
    <property type="match status" value="1"/>
</dbReference>
<keyword evidence="1 4" id="KW-0349">Heme</keyword>
<accession>A0A5C1AI53</accession>
<evidence type="ECO:0000256" key="4">
    <source>
        <dbReference type="PROSITE-ProRule" id="PRU00433"/>
    </source>
</evidence>
<dbReference type="InterPro" id="IPR036909">
    <property type="entry name" value="Cyt_c-like_dom_sf"/>
</dbReference>
<feature type="chain" id="PRO_5022738866" description="Cytochrome c domain-containing protein" evidence="5">
    <location>
        <begin position="26"/>
        <end position="161"/>
    </location>
</feature>
<dbReference type="GO" id="GO:0020037">
    <property type="term" value="F:heme binding"/>
    <property type="evidence" value="ECO:0007669"/>
    <property type="project" value="InterPro"/>
</dbReference>
<evidence type="ECO:0000313" key="8">
    <source>
        <dbReference type="Proteomes" id="UP000324974"/>
    </source>
</evidence>
<sequence length="161" mass="16624">MNARWGWGLLLVVLLVAAATSSPPAGGTYATADHAPTVLVPAYGPAFSGSDDLLKQILGELKGLRGDVQAMRGGAVAPAGNAVGVIGARCASCHKAETAEDRGGGFVLVEKDGTPAELSLSEKRRLVRLVGKGEMPPSGKLAEAEVKQLSDYFTPSPQEKK</sequence>
<evidence type="ECO:0000256" key="1">
    <source>
        <dbReference type="ARBA" id="ARBA00022617"/>
    </source>
</evidence>
<keyword evidence="5" id="KW-0732">Signal</keyword>
<keyword evidence="2 4" id="KW-0479">Metal-binding</keyword>
<dbReference type="InterPro" id="IPR009056">
    <property type="entry name" value="Cyt_c-like_dom"/>
</dbReference>
<dbReference type="GO" id="GO:0009055">
    <property type="term" value="F:electron transfer activity"/>
    <property type="evidence" value="ECO:0007669"/>
    <property type="project" value="InterPro"/>
</dbReference>
<keyword evidence="8" id="KW-1185">Reference proteome</keyword>
<dbReference type="SUPFAM" id="SSF46626">
    <property type="entry name" value="Cytochrome c"/>
    <property type="match status" value="1"/>
</dbReference>
<organism evidence="7 8">
    <name type="scientific">Limnoglobus roseus</name>
    <dbReference type="NCBI Taxonomy" id="2598579"/>
    <lineage>
        <taxon>Bacteria</taxon>
        <taxon>Pseudomonadati</taxon>
        <taxon>Planctomycetota</taxon>
        <taxon>Planctomycetia</taxon>
        <taxon>Gemmatales</taxon>
        <taxon>Gemmataceae</taxon>
        <taxon>Limnoglobus</taxon>
    </lineage>
</organism>
<protein>
    <recommendedName>
        <fullName evidence="6">Cytochrome c domain-containing protein</fullName>
    </recommendedName>
</protein>
<evidence type="ECO:0000256" key="3">
    <source>
        <dbReference type="ARBA" id="ARBA00023004"/>
    </source>
</evidence>
<dbReference type="GO" id="GO:0046872">
    <property type="term" value="F:metal ion binding"/>
    <property type="evidence" value="ECO:0007669"/>
    <property type="project" value="UniProtKB-KW"/>
</dbReference>
<gene>
    <name evidence="7" type="ORF">PX52LOC_05547</name>
</gene>
<proteinExistence type="predicted"/>
<keyword evidence="3 4" id="KW-0408">Iron</keyword>
<dbReference type="AlphaFoldDB" id="A0A5C1AI53"/>
<evidence type="ECO:0000313" key="7">
    <source>
        <dbReference type="EMBL" id="QEL18520.1"/>
    </source>
</evidence>
<dbReference type="KEGG" id="lrs:PX52LOC_05547"/>
<feature type="domain" description="Cytochrome c" evidence="6">
    <location>
        <begin position="75"/>
        <end position="157"/>
    </location>
</feature>
<evidence type="ECO:0000256" key="5">
    <source>
        <dbReference type="SAM" id="SignalP"/>
    </source>
</evidence>